<reference evidence="1 2" key="1">
    <citation type="journal article" date="2019" name="Appl. Microbiol. Biotechnol.">
        <title>Differential efficiency of wild type rhizogenic strains for rol gene transformation of plants.</title>
        <authorList>
            <person name="Desmet S."/>
            <person name="De Keyser E."/>
            <person name="Van Vaerenbergh J."/>
            <person name="Baeyen S."/>
            <person name="Van Huylenbroeck J."/>
            <person name="Geelen D."/>
            <person name="Dhooghe E."/>
        </authorList>
    </citation>
    <scope>NUCLEOTIDE SEQUENCE [LARGE SCALE GENOMIC DNA]</scope>
    <source>
        <strain evidence="1 2">B 4.1</strain>
    </source>
</reference>
<dbReference type="RefSeq" id="WP_206665949.1">
    <property type="nucleotide sequence ID" value="NZ_SGOB01000009.1"/>
</dbReference>
<evidence type="ECO:0000313" key="1">
    <source>
        <dbReference type="EMBL" id="TRA84545.1"/>
    </source>
</evidence>
<gene>
    <name evidence="1" type="ORF">EXN24_25140</name>
</gene>
<name>A0AA95AG38_RHIRH</name>
<accession>A0AA95AG38</accession>
<sequence length="74" mass="7972">MCAGQLKGGCHGTGSAAVNELVRSCSFAMLYIARKKPCERPWELGAFFGIFINGTSKTRGQILQPSKVPDLLTI</sequence>
<proteinExistence type="predicted"/>
<evidence type="ECO:0000313" key="2">
    <source>
        <dbReference type="Proteomes" id="UP000320858"/>
    </source>
</evidence>
<organism evidence="1 2">
    <name type="scientific">Rhizobium rhizogenes</name>
    <name type="common">Agrobacterium rhizogenes</name>
    <dbReference type="NCBI Taxonomy" id="359"/>
    <lineage>
        <taxon>Bacteria</taxon>
        <taxon>Pseudomonadati</taxon>
        <taxon>Pseudomonadota</taxon>
        <taxon>Alphaproteobacteria</taxon>
        <taxon>Hyphomicrobiales</taxon>
        <taxon>Rhizobiaceae</taxon>
        <taxon>Rhizobium/Agrobacterium group</taxon>
        <taxon>Rhizobium</taxon>
    </lineage>
</organism>
<protein>
    <submittedName>
        <fullName evidence="1">Uncharacterized protein</fullName>
    </submittedName>
</protein>
<dbReference type="Proteomes" id="UP000320858">
    <property type="component" value="Unassembled WGS sequence"/>
</dbReference>
<comment type="caution">
    <text evidence="1">The sequence shown here is derived from an EMBL/GenBank/DDBJ whole genome shotgun (WGS) entry which is preliminary data.</text>
</comment>
<dbReference type="AlphaFoldDB" id="A0AA95AG38"/>
<dbReference type="EMBL" id="SGOB01000009">
    <property type="protein sequence ID" value="TRA84545.1"/>
    <property type="molecule type" value="Genomic_DNA"/>
</dbReference>